<reference evidence="2" key="1">
    <citation type="submission" date="2013-03" db="EMBL/GenBank/DDBJ databases">
        <title>The Genome Sequence of Anopheles minimus MINIMUS1.</title>
        <authorList>
            <consortium name="The Broad Institute Genomics Platform"/>
            <person name="Neafsey D.E."/>
            <person name="Walton C."/>
            <person name="Walker B."/>
            <person name="Young S.K."/>
            <person name="Zeng Q."/>
            <person name="Gargeya S."/>
            <person name="Fitzgerald M."/>
            <person name="Haas B."/>
            <person name="Abouelleil A."/>
            <person name="Allen A.W."/>
            <person name="Alvarado L."/>
            <person name="Arachchi H.M."/>
            <person name="Berlin A.M."/>
            <person name="Chapman S.B."/>
            <person name="Gainer-Dewar J."/>
            <person name="Goldberg J."/>
            <person name="Griggs A."/>
            <person name="Gujja S."/>
            <person name="Hansen M."/>
            <person name="Howarth C."/>
            <person name="Imamovic A."/>
            <person name="Ireland A."/>
            <person name="Larimer J."/>
            <person name="McCowan C."/>
            <person name="Murphy C."/>
            <person name="Pearson M."/>
            <person name="Poon T.W."/>
            <person name="Priest M."/>
            <person name="Roberts A."/>
            <person name="Saif S."/>
            <person name="Shea T."/>
            <person name="Sisk P."/>
            <person name="Sykes S."/>
            <person name="Wortman J."/>
            <person name="Nusbaum C."/>
            <person name="Birren B."/>
        </authorList>
    </citation>
    <scope>NUCLEOTIDE SEQUENCE [LARGE SCALE GENOMIC DNA]</scope>
    <source>
        <strain evidence="2">MINIMUS1</strain>
    </source>
</reference>
<protein>
    <submittedName>
        <fullName evidence="1">Uncharacterized protein</fullName>
    </submittedName>
</protein>
<name>A0A182W7X6_9DIPT</name>
<dbReference type="VEuPathDB" id="VectorBase:AMIN006449"/>
<dbReference type="EnsemblMetazoa" id="AMIN006449-RA">
    <property type="protein sequence ID" value="AMIN006449-PA"/>
    <property type="gene ID" value="AMIN006449"/>
</dbReference>
<evidence type="ECO:0000313" key="1">
    <source>
        <dbReference type="EnsemblMetazoa" id="AMIN006449-PA"/>
    </source>
</evidence>
<proteinExistence type="predicted"/>
<sequence length="254" mass="29576">MLLTPSVVPRYFSRQRKTWYSRNVYTCSIVPRVEQPTGAPSSSVSSLFQVLSRSIFSFDYNFNKFSTFDSYNKQFTIHPHFRRTGRTSALPDRDHDLQCAFENLEIEHLRGRNRLRQSFEATDQQHAVPGSVRNKTVFVNVLKQSRRVDNVYRFLRVHYRGMWVQRRGDPDRLQKALKREAVRIAVLLPVYATNVMRDRHAPEAVRSTRDYCSLLGKQGASVASAYAGAFRIVNRLWSCSPEPVRDDNDIRTRQ</sequence>
<evidence type="ECO:0000313" key="2">
    <source>
        <dbReference type="Proteomes" id="UP000075920"/>
    </source>
</evidence>
<dbReference type="AlphaFoldDB" id="A0A182W7X6"/>
<accession>A0A182W7X6</accession>
<reference evidence="1" key="2">
    <citation type="submission" date="2020-05" db="UniProtKB">
        <authorList>
            <consortium name="EnsemblMetazoa"/>
        </authorList>
    </citation>
    <scope>IDENTIFICATION</scope>
    <source>
        <strain evidence="1">MINIMUS1</strain>
    </source>
</reference>
<dbReference type="Proteomes" id="UP000075920">
    <property type="component" value="Unassembled WGS sequence"/>
</dbReference>
<keyword evidence="2" id="KW-1185">Reference proteome</keyword>
<organism evidence="1 2">
    <name type="scientific">Anopheles minimus</name>
    <dbReference type="NCBI Taxonomy" id="112268"/>
    <lineage>
        <taxon>Eukaryota</taxon>
        <taxon>Metazoa</taxon>
        <taxon>Ecdysozoa</taxon>
        <taxon>Arthropoda</taxon>
        <taxon>Hexapoda</taxon>
        <taxon>Insecta</taxon>
        <taxon>Pterygota</taxon>
        <taxon>Neoptera</taxon>
        <taxon>Endopterygota</taxon>
        <taxon>Diptera</taxon>
        <taxon>Nematocera</taxon>
        <taxon>Culicoidea</taxon>
        <taxon>Culicidae</taxon>
        <taxon>Anophelinae</taxon>
        <taxon>Anopheles</taxon>
    </lineage>
</organism>